<evidence type="ECO:0000313" key="1">
    <source>
        <dbReference type="EMBL" id="MDR4306321.1"/>
    </source>
</evidence>
<organism evidence="1 2">
    <name type="scientific">Chelatococcus sambhunathii</name>
    <dbReference type="NCBI Taxonomy" id="363953"/>
    <lineage>
        <taxon>Bacteria</taxon>
        <taxon>Pseudomonadati</taxon>
        <taxon>Pseudomonadota</taxon>
        <taxon>Alphaproteobacteria</taxon>
        <taxon>Hyphomicrobiales</taxon>
        <taxon>Chelatococcaceae</taxon>
        <taxon>Chelatococcus</taxon>
    </lineage>
</organism>
<keyword evidence="2" id="KW-1185">Reference proteome</keyword>
<dbReference type="EMBL" id="JADBEO010000011">
    <property type="protein sequence ID" value="MDR4306321.1"/>
    <property type="molecule type" value="Genomic_DNA"/>
</dbReference>
<sequence>MQRGITIRATEFSRNFGKYQDEAISAKVINITSHGRVVGAYLSAEELAHYERLKRYEREVLVAGSFDEETLAAIASTEYGVEPE</sequence>
<accession>A0ABU1DE35</accession>
<proteinExistence type="predicted"/>
<reference evidence="1" key="1">
    <citation type="submission" date="2020-10" db="EMBL/GenBank/DDBJ databases">
        <authorList>
            <person name="Abbas A."/>
            <person name="Razzaq R."/>
            <person name="Waqas M."/>
            <person name="Abbas N."/>
            <person name="Nielsen T.K."/>
            <person name="Hansen L.H."/>
            <person name="Hussain S."/>
            <person name="Shahid M."/>
        </authorList>
    </citation>
    <scope>NUCLEOTIDE SEQUENCE</scope>
    <source>
        <strain evidence="1">S14</strain>
    </source>
</reference>
<dbReference type="RefSeq" id="WP_309390108.1">
    <property type="nucleotide sequence ID" value="NZ_JADBEO010000011.1"/>
</dbReference>
<protein>
    <submittedName>
        <fullName evidence="1">Type II toxin-antitoxin system Phd/YefM family antitoxin</fullName>
    </submittedName>
</protein>
<name>A0ABU1DE35_9HYPH</name>
<comment type="caution">
    <text evidence="1">The sequence shown here is derived from an EMBL/GenBank/DDBJ whole genome shotgun (WGS) entry which is preliminary data.</text>
</comment>
<dbReference type="Proteomes" id="UP001181622">
    <property type="component" value="Unassembled WGS sequence"/>
</dbReference>
<gene>
    <name evidence="1" type="ORF">IHQ68_06785</name>
</gene>
<evidence type="ECO:0000313" key="2">
    <source>
        <dbReference type="Proteomes" id="UP001181622"/>
    </source>
</evidence>